<dbReference type="VEuPathDB" id="VectorBase:MDOMA2_009273"/>
<proteinExistence type="predicted"/>
<feature type="coiled-coil region" evidence="1">
    <location>
        <begin position="161"/>
        <end position="233"/>
    </location>
</feature>
<feature type="coiled-coil region" evidence="1">
    <location>
        <begin position="11"/>
        <end position="55"/>
    </location>
</feature>
<feature type="compositionally biased region" description="Polar residues" evidence="2">
    <location>
        <begin position="468"/>
        <end position="481"/>
    </location>
</feature>
<dbReference type="OrthoDB" id="8039558at2759"/>
<keyword evidence="3" id="KW-1185">Reference proteome</keyword>
<evidence type="ECO:0000313" key="3">
    <source>
        <dbReference type="Proteomes" id="UP001652621"/>
    </source>
</evidence>
<sequence>MSHLSTFMGIVQALCEEDAEIEELLKETENLLNMQKTLENETEEAEREHTRLQMELFNMKLIMLPLNNSPDRDVIEKTNQQLMESCVNIRYALSQIDYVKILQCKHMEMEQTWRKEWQKIQDSTVSMLKWHKKMEERDVVKKYRQVETGWKTSKNNLENCKAACNKSANEARRQVREAKDKRQCLIVSLAETWRDLNKLRKELQSVQEYRTKLDALKKKNSDLDQQIQDIENKNFKFLMPYQSSIDFVTPDVIKTFNCGMPKFPTFNEILSNFNQEINKTDVKPEITVIENTTNITVKSILRNSQDNSMEINQSITTNHTKHVRFKVQLEEQFEFNKYSDSAVSETSSDESQDTTIEKPITKADSPKKADGTNKKENTPVIDLLTPMEEGEEGGKNGKITAIPDNIKPSSKSKVDILECIVLKPAESGMATNKENIAPKTSKDKAADPNKLSNEEMSSAEKDMKLLSSPPNTSDSDVNESNTGRQAFADFEYFMNIFNEYKPESSKKVIAKNQSKSKQKAESFEQNSNETQNEIEAQDFDIVGFGDDTFLMDSNNDLIDDGIGNVMDFL</sequence>
<evidence type="ECO:0000256" key="1">
    <source>
        <dbReference type="SAM" id="Coils"/>
    </source>
</evidence>
<feature type="compositionally biased region" description="Basic and acidic residues" evidence="2">
    <location>
        <begin position="355"/>
        <end position="377"/>
    </location>
</feature>
<name>A0A9J7DDY4_MUSDO</name>
<dbReference type="AlphaFoldDB" id="A0A9J7DDY4"/>
<dbReference type="Proteomes" id="UP001652621">
    <property type="component" value="Unplaced"/>
</dbReference>
<dbReference type="KEGG" id="mde:101887896"/>
<dbReference type="GeneID" id="101887896"/>
<accession>A0A9J7DDY4</accession>
<keyword evidence="1" id="KW-0175">Coiled coil</keyword>
<feature type="region of interest" description="Disordered" evidence="2">
    <location>
        <begin position="505"/>
        <end position="535"/>
    </location>
</feature>
<organism evidence="3 4">
    <name type="scientific">Musca domestica</name>
    <name type="common">House fly</name>
    <dbReference type="NCBI Taxonomy" id="7370"/>
    <lineage>
        <taxon>Eukaryota</taxon>
        <taxon>Metazoa</taxon>
        <taxon>Ecdysozoa</taxon>
        <taxon>Arthropoda</taxon>
        <taxon>Hexapoda</taxon>
        <taxon>Insecta</taxon>
        <taxon>Pterygota</taxon>
        <taxon>Neoptera</taxon>
        <taxon>Endopterygota</taxon>
        <taxon>Diptera</taxon>
        <taxon>Brachycera</taxon>
        <taxon>Muscomorpha</taxon>
        <taxon>Muscoidea</taxon>
        <taxon>Muscidae</taxon>
        <taxon>Musca</taxon>
    </lineage>
</organism>
<feature type="compositionally biased region" description="Polar residues" evidence="2">
    <location>
        <begin position="523"/>
        <end position="534"/>
    </location>
</feature>
<protein>
    <submittedName>
        <fullName evidence="4">Uncharacterized protein LOC101887896</fullName>
    </submittedName>
</protein>
<evidence type="ECO:0000256" key="2">
    <source>
        <dbReference type="SAM" id="MobiDB-lite"/>
    </source>
</evidence>
<feature type="region of interest" description="Disordered" evidence="2">
    <location>
        <begin position="431"/>
        <end position="481"/>
    </location>
</feature>
<feature type="region of interest" description="Disordered" evidence="2">
    <location>
        <begin position="338"/>
        <end position="407"/>
    </location>
</feature>
<reference evidence="4" key="1">
    <citation type="submission" date="2025-08" db="UniProtKB">
        <authorList>
            <consortium name="RefSeq"/>
        </authorList>
    </citation>
    <scope>IDENTIFICATION</scope>
    <source>
        <strain evidence="4">Aabys</strain>
        <tissue evidence="4">Whole body</tissue>
    </source>
</reference>
<gene>
    <name evidence="4" type="primary">LOC101887896</name>
</gene>
<dbReference type="RefSeq" id="XP_019891638.2">
    <property type="nucleotide sequence ID" value="XM_020036079.2"/>
</dbReference>
<evidence type="ECO:0000313" key="4">
    <source>
        <dbReference type="RefSeq" id="XP_019891638.2"/>
    </source>
</evidence>